<keyword evidence="3" id="KW-1185">Reference proteome</keyword>
<accession>A0A2K8P6D5</accession>
<proteinExistence type="predicted"/>
<dbReference type="RefSeq" id="WP_100679608.1">
    <property type="nucleotide sequence ID" value="NZ_CP024969.1"/>
</dbReference>
<organism evidence="2 3">
    <name type="scientific">Mesoplasma tabanidae</name>
    <dbReference type="NCBI Taxonomy" id="219745"/>
    <lineage>
        <taxon>Bacteria</taxon>
        <taxon>Bacillati</taxon>
        <taxon>Mycoplasmatota</taxon>
        <taxon>Mollicutes</taxon>
        <taxon>Entomoplasmatales</taxon>
        <taxon>Entomoplasmataceae</taxon>
        <taxon>Mesoplasma</taxon>
    </lineage>
</organism>
<gene>
    <name evidence="2" type="ORF">MTABA_v1c04820</name>
</gene>
<sequence>MKKLLSIIGALGLSATTAPVLFNSTNTLNTDTNEKTNVEFGTNSLGSFYNTNQLRKVFNTETFNGKGTETSTSNYSVESLSASWISTLIYRKDVNIINLEGNFLVDTSIRTDSFDSILLKRKDIDNNEKATFEGSIIKKDNNGDLIWSIDLETIYYVNEATNKGYVDVKLTNTAFDAYKNDNGVNFVFKAQQENWYINNNISTSQELGNEMLLPISNLTASNSLVVIGKNRETKESTSGLTGNKVDNSLYNLQRTKRISFYGKMRYSISQPNYRYHVMVDSVEFIKNETLSTANELFFETNYQTIYDIPGVETINATLQLTMKISIDPVTNIATFSNKGLIDLDNTSSSVSNSWMEITYAFNKGAIWA</sequence>
<dbReference type="InterPro" id="IPR054816">
    <property type="entry name" value="Lipoprotein_mollicutes-type_CS"/>
</dbReference>
<evidence type="ECO:0000313" key="2">
    <source>
        <dbReference type="EMBL" id="ATZ21680.1"/>
    </source>
</evidence>
<dbReference type="KEGG" id="mtab:MTABA_v1c04820"/>
<evidence type="ECO:0000313" key="3">
    <source>
        <dbReference type="Proteomes" id="UP000232223"/>
    </source>
</evidence>
<feature type="chain" id="PRO_5014719985" evidence="1">
    <location>
        <begin position="23"/>
        <end position="368"/>
    </location>
</feature>
<keyword evidence="1" id="KW-0732">Signal</keyword>
<dbReference type="AlphaFoldDB" id="A0A2K8P6D5"/>
<reference evidence="2 3" key="1">
    <citation type="submission" date="2017-11" db="EMBL/GenBank/DDBJ databases">
        <title>Genome sequence of Mesoplasma tabanidae BARC 857 (ATCC 49584).</title>
        <authorList>
            <person name="Lo W.-S."/>
            <person name="Kuo C.-H."/>
        </authorList>
    </citation>
    <scope>NUCLEOTIDE SEQUENCE [LARGE SCALE GENOMIC DNA]</scope>
    <source>
        <strain evidence="2 3">BARC 857</strain>
    </source>
</reference>
<protein>
    <submittedName>
        <fullName evidence="2">Uncharacterized protein</fullName>
    </submittedName>
</protein>
<dbReference type="EMBL" id="CP024969">
    <property type="protein sequence ID" value="ATZ21680.1"/>
    <property type="molecule type" value="Genomic_DNA"/>
</dbReference>
<dbReference type="NCBIfam" id="NF038029">
    <property type="entry name" value="LP_plasma"/>
    <property type="match status" value="1"/>
</dbReference>
<name>A0A2K8P6D5_9MOLU</name>
<evidence type="ECO:0000256" key="1">
    <source>
        <dbReference type="SAM" id="SignalP"/>
    </source>
</evidence>
<feature type="signal peptide" evidence="1">
    <location>
        <begin position="1"/>
        <end position="22"/>
    </location>
</feature>
<dbReference type="Proteomes" id="UP000232223">
    <property type="component" value="Chromosome"/>
</dbReference>
<dbReference type="OrthoDB" id="392092at2"/>